<reference evidence="10" key="1">
    <citation type="submission" date="2022-11" db="UniProtKB">
        <authorList>
            <consortium name="EnsemblMetazoa"/>
        </authorList>
    </citation>
    <scope>IDENTIFICATION</scope>
</reference>
<dbReference type="PANTHER" id="PTHR43201">
    <property type="entry name" value="ACYL-COA SYNTHETASE"/>
    <property type="match status" value="1"/>
</dbReference>
<dbReference type="Gene3D" id="3.40.50.980">
    <property type="match status" value="2"/>
</dbReference>
<dbReference type="InterPro" id="IPR020845">
    <property type="entry name" value="AMP-binding_CS"/>
</dbReference>
<dbReference type="PROSITE" id="PS00455">
    <property type="entry name" value="AMP_BINDING"/>
    <property type="match status" value="1"/>
</dbReference>
<evidence type="ECO:0000259" key="8">
    <source>
        <dbReference type="Pfam" id="PF00501"/>
    </source>
</evidence>
<dbReference type="InterPro" id="IPR000873">
    <property type="entry name" value="AMP-dep_synth/lig_dom"/>
</dbReference>
<evidence type="ECO:0000256" key="6">
    <source>
        <dbReference type="ARBA" id="ARBA00047319"/>
    </source>
</evidence>
<sequence length="621" mass="69557">MTYVKQAIGKSGVLGIWNRSSLRESALKSLVTQRVKLQSRQWRRTISAHHRYLSTSSSSVLSKQELSYCHNPGATPLIGKTIGQIMDETTEKFPDRDAHVFLRDGIRRTFEELREETDRVSTGLLALGIKRGDRVGMWGPSTLEWVLTQFATSRIGAIMVNINPVYRVPELEYALRMSECKAIVCARTFRTLDYYTMLGEICPELDTGKPGQLDCAKLPDLQTVIFRGEDNLPGTFNFPDLLKMGGSTEETLRDEYENRIHFDEPINIQFTSGTTGFPKGVTLTHHNIVNNAFNIGHTVGYHEKHHRICVSVPLYHCFGMVGASLCGMVHGATCVFPSPGFEAGAALEAVATERCTSLYGTPTMFIDYLHHPRLSELDVSSLSTGIMGGSPCPIETMKQCMTRLNMEDVSIIYGLTETSAVITQTLRDDPIEERVSTVGKAAPHTELKIIDPQTGEIVPRNMSGELCSRGYATMIGYWNNQVKTDEAIDKARWFHTGDIAVMNEEGYVSIVGRNKDMIIRGGENIYPAEIENFLYKHPKINGVQVIGVPDERLGEIVCAWVKLKEGQTATEDDIRDFCKREMAHFKIPKIVHFVSEFPLTVTGKVQKFKMLEEMVRIMGIK</sequence>
<evidence type="ECO:0000256" key="7">
    <source>
        <dbReference type="ARBA" id="ARBA00048277"/>
    </source>
</evidence>
<name>A0A913ZYY2_PATMI</name>
<dbReference type="Gene3D" id="3.30.300.30">
    <property type="match status" value="1"/>
</dbReference>
<dbReference type="Gene3D" id="2.30.38.10">
    <property type="entry name" value="Luciferase, Domain 3"/>
    <property type="match status" value="1"/>
</dbReference>
<dbReference type="Proteomes" id="UP000887568">
    <property type="component" value="Unplaced"/>
</dbReference>
<accession>A0A913ZYY2</accession>
<evidence type="ECO:0000313" key="10">
    <source>
        <dbReference type="EnsemblMetazoa" id="XP_038056530.1"/>
    </source>
</evidence>
<evidence type="ECO:0000256" key="1">
    <source>
        <dbReference type="ARBA" id="ARBA00006432"/>
    </source>
</evidence>
<dbReference type="OrthoDB" id="10253115at2759"/>
<comment type="similarity">
    <text evidence="1">Belongs to the ATP-dependent AMP-binding enzyme family.</text>
</comment>
<protein>
    <recommendedName>
        <fullName evidence="5">Medium-chain acyl-CoA ligase ACSF2, mitochondrial</fullName>
        <ecNumber evidence="4">6.2.1.2</ecNumber>
    </recommendedName>
</protein>
<dbReference type="FunFam" id="3.40.50.12780:FF:000003">
    <property type="entry name" value="Long-chain-fatty-acid--CoA ligase FadD"/>
    <property type="match status" value="1"/>
</dbReference>
<dbReference type="CDD" id="cd05917">
    <property type="entry name" value="FACL_like_2"/>
    <property type="match status" value="1"/>
</dbReference>
<keyword evidence="11" id="KW-1185">Reference proteome</keyword>
<evidence type="ECO:0000256" key="2">
    <source>
        <dbReference type="ARBA" id="ARBA00022598"/>
    </source>
</evidence>
<dbReference type="GeneID" id="119728382"/>
<dbReference type="RefSeq" id="XP_038056530.1">
    <property type="nucleotide sequence ID" value="XM_038200602.1"/>
</dbReference>
<dbReference type="Pfam" id="PF13193">
    <property type="entry name" value="AMP-binding_C"/>
    <property type="match status" value="1"/>
</dbReference>
<dbReference type="FunFam" id="3.30.300.30:FF:000008">
    <property type="entry name" value="2,3-dihydroxybenzoate-AMP ligase"/>
    <property type="match status" value="1"/>
</dbReference>
<feature type="domain" description="AMP-dependent synthetase/ligase" evidence="8">
    <location>
        <begin position="87"/>
        <end position="478"/>
    </location>
</feature>
<dbReference type="InterPro" id="IPR045851">
    <property type="entry name" value="AMP-bd_C_sf"/>
</dbReference>
<dbReference type="AlphaFoldDB" id="A0A913ZYY2"/>
<evidence type="ECO:0000313" key="11">
    <source>
        <dbReference type="Proteomes" id="UP000887568"/>
    </source>
</evidence>
<dbReference type="OMA" id="VIMGWEM"/>
<dbReference type="GO" id="GO:0031956">
    <property type="term" value="F:medium-chain fatty acid-CoA ligase activity"/>
    <property type="evidence" value="ECO:0007669"/>
    <property type="project" value="UniProtKB-EC"/>
</dbReference>
<proteinExistence type="inferred from homology"/>
<dbReference type="PANTHER" id="PTHR43201:SF5">
    <property type="entry name" value="MEDIUM-CHAIN ACYL-COA LIGASE ACSF2, MITOCHONDRIAL"/>
    <property type="match status" value="1"/>
</dbReference>
<evidence type="ECO:0000256" key="4">
    <source>
        <dbReference type="ARBA" id="ARBA00039009"/>
    </source>
</evidence>
<evidence type="ECO:0000259" key="9">
    <source>
        <dbReference type="Pfam" id="PF13193"/>
    </source>
</evidence>
<feature type="domain" description="AMP-binding enzyme C-terminal" evidence="9">
    <location>
        <begin position="529"/>
        <end position="604"/>
    </location>
</feature>
<dbReference type="Pfam" id="PF00501">
    <property type="entry name" value="AMP-binding"/>
    <property type="match status" value="1"/>
</dbReference>
<comment type="catalytic activity">
    <reaction evidence="6">
        <text>octanoate + ATP + CoA = octanoyl-CoA + AMP + diphosphate</text>
        <dbReference type="Rhea" id="RHEA:33631"/>
        <dbReference type="ChEBI" id="CHEBI:25646"/>
        <dbReference type="ChEBI" id="CHEBI:30616"/>
        <dbReference type="ChEBI" id="CHEBI:33019"/>
        <dbReference type="ChEBI" id="CHEBI:57287"/>
        <dbReference type="ChEBI" id="CHEBI:57386"/>
        <dbReference type="ChEBI" id="CHEBI:456215"/>
    </reaction>
</comment>
<comment type="catalytic activity">
    <reaction evidence="7">
        <text>a medium-chain fatty acid + ATP + CoA = a medium-chain fatty acyl-CoA + AMP + diphosphate</text>
        <dbReference type="Rhea" id="RHEA:48340"/>
        <dbReference type="ChEBI" id="CHEBI:30616"/>
        <dbReference type="ChEBI" id="CHEBI:33019"/>
        <dbReference type="ChEBI" id="CHEBI:57287"/>
        <dbReference type="ChEBI" id="CHEBI:59558"/>
        <dbReference type="ChEBI" id="CHEBI:90546"/>
        <dbReference type="ChEBI" id="CHEBI:456215"/>
        <dbReference type="EC" id="6.2.1.2"/>
    </reaction>
</comment>
<organism evidence="10 11">
    <name type="scientific">Patiria miniata</name>
    <name type="common">Bat star</name>
    <name type="synonym">Asterina miniata</name>
    <dbReference type="NCBI Taxonomy" id="46514"/>
    <lineage>
        <taxon>Eukaryota</taxon>
        <taxon>Metazoa</taxon>
        <taxon>Echinodermata</taxon>
        <taxon>Eleutherozoa</taxon>
        <taxon>Asterozoa</taxon>
        <taxon>Asteroidea</taxon>
        <taxon>Valvatacea</taxon>
        <taxon>Valvatida</taxon>
        <taxon>Asterinidae</taxon>
        <taxon>Patiria</taxon>
    </lineage>
</organism>
<keyword evidence="2" id="KW-0436">Ligase</keyword>
<dbReference type="EC" id="6.2.1.2" evidence="4"/>
<comment type="function">
    <text evidence="3">Acyl-CoA synthases catalyze the initial reaction in fatty acid metabolism, by forming a thioester with CoA. Has some preference toward medium-chain substrates. Plays a role in adipocyte differentiation.</text>
</comment>
<dbReference type="InterPro" id="IPR025110">
    <property type="entry name" value="AMP-bd_C"/>
</dbReference>
<dbReference type="EnsemblMetazoa" id="XM_038200602.1">
    <property type="protein sequence ID" value="XP_038056530.1"/>
    <property type="gene ID" value="LOC119728382"/>
</dbReference>
<evidence type="ECO:0000256" key="3">
    <source>
        <dbReference type="ARBA" id="ARBA00037247"/>
    </source>
</evidence>
<evidence type="ECO:0000256" key="5">
    <source>
        <dbReference type="ARBA" id="ARBA00039638"/>
    </source>
</evidence>
<dbReference type="GO" id="GO:0006631">
    <property type="term" value="P:fatty acid metabolic process"/>
    <property type="evidence" value="ECO:0007669"/>
    <property type="project" value="TreeGrafter"/>
</dbReference>
<dbReference type="SUPFAM" id="SSF56801">
    <property type="entry name" value="Acetyl-CoA synthetase-like"/>
    <property type="match status" value="1"/>
</dbReference>